<comment type="cofactor">
    <cofactor evidence="1">
        <name>[4Fe-4S] cluster</name>
        <dbReference type="ChEBI" id="CHEBI:49883"/>
    </cofactor>
</comment>
<dbReference type="CDD" id="cd21109">
    <property type="entry name" value="SPASM"/>
    <property type="match status" value="1"/>
</dbReference>
<feature type="domain" description="Radical SAM core" evidence="7">
    <location>
        <begin position="45"/>
        <end position="271"/>
    </location>
</feature>
<evidence type="ECO:0000313" key="9">
    <source>
        <dbReference type="Proteomes" id="UP000294919"/>
    </source>
</evidence>
<dbReference type="SFLD" id="SFLDG01387">
    <property type="entry name" value="BtrN-like_SPASM_domain_contain"/>
    <property type="match status" value="1"/>
</dbReference>
<proteinExistence type="predicted"/>
<dbReference type="SUPFAM" id="SSF102114">
    <property type="entry name" value="Radical SAM enzymes"/>
    <property type="match status" value="1"/>
</dbReference>
<organism evidence="8 9">
    <name type="scientific">Marinisporobacter balticus</name>
    <dbReference type="NCBI Taxonomy" id="2018667"/>
    <lineage>
        <taxon>Bacteria</taxon>
        <taxon>Bacillati</taxon>
        <taxon>Bacillota</taxon>
        <taxon>Clostridia</taxon>
        <taxon>Peptostreptococcales</taxon>
        <taxon>Thermotaleaceae</taxon>
        <taxon>Marinisporobacter</taxon>
    </lineage>
</organism>
<keyword evidence="3" id="KW-0949">S-adenosyl-L-methionine</keyword>
<comment type="caution">
    <text evidence="8">The sequence shown here is derived from an EMBL/GenBank/DDBJ whole genome shotgun (WGS) entry which is preliminary data.</text>
</comment>
<dbReference type="SFLD" id="SFLDS00029">
    <property type="entry name" value="Radical_SAM"/>
    <property type="match status" value="1"/>
</dbReference>
<evidence type="ECO:0000256" key="1">
    <source>
        <dbReference type="ARBA" id="ARBA00001966"/>
    </source>
</evidence>
<reference evidence="8 9" key="1">
    <citation type="submission" date="2019-03" db="EMBL/GenBank/DDBJ databases">
        <title>Genomic Encyclopedia of Type Strains, Phase IV (KMG-IV): sequencing the most valuable type-strain genomes for metagenomic binning, comparative biology and taxonomic classification.</title>
        <authorList>
            <person name="Goeker M."/>
        </authorList>
    </citation>
    <scope>NUCLEOTIDE SEQUENCE [LARGE SCALE GENOMIC DNA]</scope>
    <source>
        <strain evidence="8 9">DSM 102940</strain>
    </source>
</reference>
<dbReference type="Proteomes" id="UP000294919">
    <property type="component" value="Unassembled WGS sequence"/>
</dbReference>
<dbReference type="PANTHER" id="PTHR11228">
    <property type="entry name" value="RADICAL SAM DOMAIN PROTEIN"/>
    <property type="match status" value="1"/>
</dbReference>
<keyword evidence="9" id="KW-1185">Reference proteome</keyword>
<keyword evidence="2" id="KW-0004">4Fe-4S</keyword>
<keyword evidence="6" id="KW-0411">Iron-sulfur</keyword>
<sequence>MGVLINPTYHEVINDFAKEWEKNKCRRYKEYRKKWVENAKNFILENVPLHLDIEPTNLCNLKCPMCPRTVLLNDINKKENFNIGSMNIDTYKKIIDEATKIGVYSVKLNWLGEPLVHPDIVEMVRYAKNKGIVDVMLNTNAVSLTEKMAKELIDAGLDKIFFSFDSPYKEKYEEIRVGANYEDTLRNIKKIVKIRNELGKTTPLTRVSMVLMEENKDEYEEFVKLFKDIVDVVAYVEYRTPVGEDKENVNTEMEFACSQLWQRMFISWNGDVLVCCVDSEKEYIVGNIHKDTIKNIWKNEKYMYIRNRHKNNKWHNIKICRKCDLPCITHEGSV</sequence>
<evidence type="ECO:0000256" key="5">
    <source>
        <dbReference type="ARBA" id="ARBA00023004"/>
    </source>
</evidence>
<evidence type="ECO:0000259" key="7">
    <source>
        <dbReference type="PROSITE" id="PS51918"/>
    </source>
</evidence>
<dbReference type="AlphaFoldDB" id="A0A4R2KK08"/>
<dbReference type="InterPro" id="IPR007197">
    <property type="entry name" value="rSAM"/>
</dbReference>
<dbReference type="GO" id="GO:0046872">
    <property type="term" value="F:metal ion binding"/>
    <property type="evidence" value="ECO:0007669"/>
    <property type="project" value="UniProtKB-KW"/>
</dbReference>
<dbReference type="PANTHER" id="PTHR11228:SF34">
    <property type="entry name" value="TUNGSTEN-CONTAINING ALDEHYDE FERREDOXIN OXIDOREDUCTASE COFACTOR MODIFYING PROTEIN"/>
    <property type="match status" value="1"/>
</dbReference>
<dbReference type="OrthoDB" id="9805809at2"/>
<dbReference type="CDD" id="cd01335">
    <property type="entry name" value="Radical_SAM"/>
    <property type="match status" value="1"/>
</dbReference>
<dbReference type="GO" id="GO:0051536">
    <property type="term" value="F:iron-sulfur cluster binding"/>
    <property type="evidence" value="ECO:0007669"/>
    <property type="project" value="UniProtKB-KW"/>
</dbReference>
<evidence type="ECO:0000256" key="3">
    <source>
        <dbReference type="ARBA" id="ARBA00022691"/>
    </source>
</evidence>
<dbReference type="PROSITE" id="PS51918">
    <property type="entry name" value="RADICAL_SAM"/>
    <property type="match status" value="1"/>
</dbReference>
<dbReference type="InterPro" id="IPR006638">
    <property type="entry name" value="Elp3/MiaA/NifB-like_rSAM"/>
</dbReference>
<dbReference type="SMART" id="SM00729">
    <property type="entry name" value="Elp3"/>
    <property type="match status" value="1"/>
</dbReference>
<dbReference type="InterPro" id="IPR050377">
    <property type="entry name" value="Radical_SAM_PqqE_MftC-like"/>
</dbReference>
<evidence type="ECO:0000256" key="6">
    <source>
        <dbReference type="ARBA" id="ARBA00023014"/>
    </source>
</evidence>
<dbReference type="InterPro" id="IPR023885">
    <property type="entry name" value="4Fe4S-binding_SPASM_dom"/>
</dbReference>
<dbReference type="Pfam" id="PF13186">
    <property type="entry name" value="SPASM"/>
    <property type="match status" value="1"/>
</dbReference>
<dbReference type="RefSeq" id="WP_132245810.1">
    <property type="nucleotide sequence ID" value="NZ_SLWV01000015.1"/>
</dbReference>
<keyword evidence="4" id="KW-0479">Metal-binding</keyword>
<dbReference type="Pfam" id="PF04055">
    <property type="entry name" value="Radical_SAM"/>
    <property type="match status" value="1"/>
</dbReference>
<dbReference type="InterPro" id="IPR034391">
    <property type="entry name" value="AdoMet-like_SPASM_containing"/>
</dbReference>
<evidence type="ECO:0000256" key="4">
    <source>
        <dbReference type="ARBA" id="ARBA00022723"/>
    </source>
</evidence>
<dbReference type="InterPro" id="IPR058240">
    <property type="entry name" value="rSAM_sf"/>
</dbReference>
<keyword evidence="5" id="KW-0408">Iron</keyword>
<name>A0A4R2KK08_9FIRM</name>
<accession>A0A4R2KK08</accession>
<dbReference type="SFLD" id="SFLDG01067">
    <property type="entry name" value="SPASM/twitch_domain_containing"/>
    <property type="match status" value="1"/>
</dbReference>
<gene>
    <name evidence="8" type="ORF">EV214_11533</name>
</gene>
<evidence type="ECO:0000313" key="8">
    <source>
        <dbReference type="EMBL" id="TCO73644.1"/>
    </source>
</evidence>
<dbReference type="GO" id="GO:0003824">
    <property type="term" value="F:catalytic activity"/>
    <property type="evidence" value="ECO:0007669"/>
    <property type="project" value="InterPro"/>
</dbReference>
<evidence type="ECO:0000256" key="2">
    <source>
        <dbReference type="ARBA" id="ARBA00022485"/>
    </source>
</evidence>
<protein>
    <submittedName>
        <fullName evidence="8">Radical SAM protein with 4Fe4S-binding SPASM domain</fullName>
    </submittedName>
</protein>
<dbReference type="Gene3D" id="3.20.20.70">
    <property type="entry name" value="Aldolase class I"/>
    <property type="match status" value="1"/>
</dbReference>
<dbReference type="EMBL" id="SLWV01000015">
    <property type="protein sequence ID" value="TCO73644.1"/>
    <property type="molecule type" value="Genomic_DNA"/>
</dbReference>
<dbReference type="InterPro" id="IPR013785">
    <property type="entry name" value="Aldolase_TIM"/>
</dbReference>